<organism evidence="1 2">
    <name type="scientific">Flavobacterium anhuiense</name>
    <dbReference type="NCBI Taxonomy" id="459526"/>
    <lineage>
        <taxon>Bacteria</taxon>
        <taxon>Pseudomonadati</taxon>
        <taxon>Bacteroidota</taxon>
        <taxon>Flavobacteriia</taxon>
        <taxon>Flavobacteriales</taxon>
        <taxon>Flavobacteriaceae</taxon>
        <taxon>Flavobacterium</taxon>
    </lineage>
</organism>
<evidence type="ECO:0000313" key="1">
    <source>
        <dbReference type="EMBL" id="RYJ37477.1"/>
    </source>
</evidence>
<protein>
    <submittedName>
        <fullName evidence="1">Uncharacterized protein</fullName>
    </submittedName>
</protein>
<reference evidence="1 2" key="1">
    <citation type="submission" date="2014-12" db="EMBL/GenBank/DDBJ databases">
        <title>Genome sequence of Flavobacterium anhuiense RCM74.</title>
        <authorList>
            <person name="Kim J.F."/>
            <person name="Song J.Y."/>
            <person name="Kwak M.-J."/>
            <person name="Lee S.-W."/>
        </authorList>
    </citation>
    <scope>NUCLEOTIDE SEQUENCE [LARGE SCALE GENOMIC DNA]</scope>
    <source>
        <strain evidence="1 2">RCM74</strain>
    </source>
</reference>
<name>A0A444VUZ7_9FLAO</name>
<dbReference type="EMBL" id="JUIV01000015">
    <property type="protein sequence ID" value="RYJ37477.1"/>
    <property type="molecule type" value="Genomic_DNA"/>
</dbReference>
<proteinExistence type="predicted"/>
<comment type="caution">
    <text evidence="1">The sequence shown here is derived from an EMBL/GenBank/DDBJ whole genome shotgun (WGS) entry which is preliminary data.</text>
</comment>
<sequence>MKLYVALRIKIVKDGFSFNNNHVNLAKAILFTISKIP</sequence>
<evidence type="ECO:0000313" key="2">
    <source>
        <dbReference type="Proteomes" id="UP000290433"/>
    </source>
</evidence>
<dbReference type="AlphaFoldDB" id="A0A444VUZ7"/>
<dbReference type="Proteomes" id="UP000290433">
    <property type="component" value="Unassembled WGS sequence"/>
</dbReference>
<accession>A0A444VUZ7</accession>
<gene>
    <name evidence="1" type="ORF">NU08_3469</name>
</gene>